<dbReference type="Pfam" id="PF00440">
    <property type="entry name" value="TetR_N"/>
    <property type="match status" value="1"/>
</dbReference>
<name>A0A4P6JND5_KTERU</name>
<dbReference type="InterPro" id="IPR050109">
    <property type="entry name" value="HTH-type_TetR-like_transc_reg"/>
</dbReference>
<dbReference type="GO" id="GO:0003700">
    <property type="term" value="F:DNA-binding transcription factor activity"/>
    <property type="evidence" value="ECO:0007669"/>
    <property type="project" value="TreeGrafter"/>
</dbReference>
<dbReference type="Gene3D" id="1.10.357.10">
    <property type="entry name" value="Tetracycline Repressor, domain 2"/>
    <property type="match status" value="1"/>
</dbReference>
<feature type="DNA-binding region" description="H-T-H motif" evidence="2">
    <location>
        <begin position="37"/>
        <end position="56"/>
    </location>
</feature>
<dbReference type="EMBL" id="CP035758">
    <property type="protein sequence ID" value="QBD76745.1"/>
    <property type="molecule type" value="Genomic_DNA"/>
</dbReference>
<reference evidence="5 6" key="1">
    <citation type="submission" date="2019-01" db="EMBL/GenBank/DDBJ databases">
        <title>Ktedonosporobacter rubrisoli SCAWS-G2.</title>
        <authorList>
            <person name="Huang Y."/>
            <person name="Yan B."/>
        </authorList>
    </citation>
    <scope>NUCLEOTIDE SEQUENCE [LARGE SCALE GENOMIC DNA]</scope>
    <source>
        <strain evidence="5 6">SCAWS-G2</strain>
    </source>
</reference>
<dbReference type="PANTHER" id="PTHR30055:SF226">
    <property type="entry name" value="HTH-TYPE TRANSCRIPTIONAL REGULATOR PKSA"/>
    <property type="match status" value="1"/>
</dbReference>
<evidence type="ECO:0000313" key="5">
    <source>
        <dbReference type="EMBL" id="QBD76745.1"/>
    </source>
</evidence>
<gene>
    <name evidence="5" type="ORF">EPA93_12305</name>
</gene>
<dbReference type="OrthoDB" id="3682047at2"/>
<evidence type="ECO:0000256" key="3">
    <source>
        <dbReference type="SAM" id="Phobius"/>
    </source>
</evidence>
<feature type="domain" description="HTH tetR-type" evidence="4">
    <location>
        <begin position="14"/>
        <end position="74"/>
    </location>
</feature>
<dbReference type="RefSeq" id="WP_129887810.1">
    <property type="nucleotide sequence ID" value="NZ_CP035758.1"/>
</dbReference>
<dbReference type="InterPro" id="IPR009057">
    <property type="entry name" value="Homeodomain-like_sf"/>
</dbReference>
<keyword evidence="1 2" id="KW-0238">DNA-binding</keyword>
<proteinExistence type="predicted"/>
<keyword evidence="3" id="KW-0472">Membrane</keyword>
<evidence type="ECO:0000256" key="2">
    <source>
        <dbReference type="PROSITE-ProRule" id="PRU00335"/>
    </source>
</evidence>
<dbReference type="AlphaFoldDB" id="A0A4P6JND5"/>
<keyword evidence="3" id="KW-1133">Transmembrane helix</keyword>
<dbReference type="GO" id="GO:0000976">
    <property type="term" value="F:transcription cis-regulatory region binding"/>
    <property type="evidence" value="ECO:0007669"/>
    <property type="project" value="TreeGrafter"/>
</dbReference>
<keyword evidence="6" id="KW-1185">Reference proteome</keyword>
<dbReference type="SUPFAM" id="SSF46689">
    <property type="entry name" value="Homeodomain-like"/>
    <property type="match status" value="1"/>
</dbReference>
<evidence type="ECO:0000256" key="1">
    <source>
        <dbReference type="ARBA" id="ARBA00023125"/>
    </source>
</evidence>
<dbReference type="PANTHER" id="PTHR30055">
    <property type="entry name" value="HTH-TYPE TRANSCRIPTIONAL REGULATOR RUTR"/>
    <property type="match status" value="1"/>
</dbReference>
<evidence type="ECO:0000313" key="6">
    <source>
        <dbReference type="Proteomes" id="UP000290365"/>
    </source>
</evidence>
<dbReference type="PROSITE" id="PS50977">
    <property type="entry name" value="HTH_TETR_2"/>
    <property type="match status" value="1"/>
</dbReference>
<sequence>MDHAPAQAERSKQRERAERILDVAAELLLKWGYKRVTIDDIAERAGVGTGTVYLHWKTRQSLFQTLLMRETVYVWNALLEQMRADPEEVLLHRMMHSLLLIVMRRPLARALFTGNKELLGKLSFAGVDAELQKQQMAAASQYLSLLRAGGLMRTDVDFEAQMYAFSATLIGFCFIDPLLGPFLVSEKRRGRVDSPGLQETGEMETGDHGGLSLETKAAMLARTIRLAFEPEELPSLASLQELAAKVIAIIEQICEAYMQQIQKNMLH</sequence>
<dbReference type="KEGG" id="kbs:EPA93_12305"/>
<evidence type="ECO:0000259" key="4">
    <source>
        <dbReference type="PROSITE" id="PS50977"/>
    </source>
</evidence>
<organism evidence="5 6">
    <name type="scientific">Ktedonosporobacter rubrisoli</name>
    <dbReference type="NCBI Taxonomy" id="2509675"/>
    <lineage>
        <taxon>Bacteria</taxon>
        <taxon>Bacillati</taxon>
        <taxon>Chloroflexota</taxon>
        <taxon>Ktedonobacteria</taxon>
        <taxon>Ktedonobacterales</taxon>
        <taxon>Ktedonosporobacteraceae</taxon>
        <taxon>Ktedonosporobacter</taxon>
    </lineage>
</organism>
<keyword evidence="3" id="KW-0812">Transmembrane</keyword>
<dbReference type="PRINTS" id="PR00455">
    <property type="entry name" value="HTHTETR"/>
</dbReference>
<dbReference type="Proteomes" id="UP000290365">
    <property type="component" value="Chromosome"/>
</dbReference>
<protein>
    <submittedName>
        <fullName evidence="5">TetR/AcrR family transcriptional regulator</fullName>
    </submittedName>
</protein>
<accession>A0A4P6JND5</accession>
<dbReference type="InterPro" id="IPR001647">
    <property type="entry name" value="HTH_TetR"/>
</dbReference>
<feature type="transmembrane region" description="Helical" evidence="3">
    <location>
        <begin position="162"/>
        <end position="184"/>
    </location>
</feature>